<dbReference type="AlphaFoldDB" id="A0A2K3JTY2"/>
<dbReference type="EMBL" id="ASHM01123863">
    <property type="protein sequence ID" value="PNX57503.1"/>
    <property type="molecule type" value="Genomic_DNA"/>
</dbReference>
<feature type="non-terminal residue" evidence="2">
    <location>
        <position position="66"/>
    </location>
</feature>
<evidence type="ECO:0000313" key="3">
    <source>
        <dbReference type="Proteomes" id="UP000236291"/>
    </source>
</evidence>
<feature type="compositionally biased region" description="Acidic residues" evidence="1">
    <location>
        <begin position="24"/>
        <end position="46"/>
    </location>
</feature>
<name>A0A2K3JTY2_TRIPR</name>
<protein>
    <submittedName>
        <fullName evidence="2">Uncharacterized protein</fullName>
    </submittedName>
</protein>
<evidence type="ECO:0000256" key="1">
    <source>
        <dbReference type="SAM" id="MobiDB-lite"/>
    </source>
</evidence>
<feature type="non-terminal residue" evidence="2">
    <location>
        <position position="1"/>
    </location>
</feature>
<comment type="caution">
    <text evidence="2">The sequence shown here is derived from an EMBL/GenBank/DDBJ whole genome shotgun (WGS) entry which is preliminary data.</text>
</comment>
<organism evidence="2 3">
    <name type="scientific">Trifolium pratense</name>
    <name type="common">Red clover</name>
    <dbReference type="NCBI Taxonomy" id="57577"/>
    <lineage>
        <taxon>Eukaryota</taxon>
        <taxon>Viridiplantae</taxon>
        <taxon>Streptophyta</taxon>
        <taxon>Embryophyta</taxon>
        <taxon>Tracheophyta</taxon>
        <taxon>Spermatophyta</taxon>
        <taxon>Magnoliopsida</taxon>
        <taxon>eudicotyledons</taxon>
        <taxon>Gunneridae</taxon>
        <taxon>Pentapetalae</taxon>
        <taxon>rosids</taxon>
        <taxon>fabids</taxon>
        <taxon>Fabales</taxon>
        <taxon>Fabaceae</taxon>
        <taxon>Papilionoideae</taxon>
        <taxon>50 kb inversion clade</taxon>
        <taxon>NPAAA clade</taxon>
        <taxon>Hologalegina</taxon>
        <taxon>IRL clade</taxon>
        <taxon>Trifolieae</taxon>
        <taxon>Trifolium</taxon>
    </lineage>
</organism>
<reference evidence="2 3" key="1">
    <citation type="journal article" date="2014" name="Am. J. Bot.">
        <title>Genome assembly and annotation for red clover (Trifolium pratense; Fabaceae).</title>
        <authorList>
            <person name="Istvanek J."/>
            <person name="Jaros M."/>
            <person name="Krenek A."/>
            <person name="Repkova J."/>
        </authorList>
    </citation>
    <scope>NUCLEOTIDE SEQUENCE [LARGE SCALE GENOMIC DNA]</scope>
    <source>
        <strain evidence="3">cv. Tatra</strain>
        <tissue evidence="2">Young leaves</tissue>
    </source>
</reference>
<sequence length="66" mass="7139">ERMTHALRVEEATAQAASANVDDTMGDDASTEEEIADSEAEEEGSDSSENALVVDVLSDDWIIRIQ</sequence>
<dbReference type="Proteomes" id="UP000236291">
    <property type="component" value="Unassembled WGS sequence"/>
</dbReference>
<gene>
    <name evidence="2" type="ORF">L195_g058727</name>
</gene>
<feature type="compositionally biased region" description="Basic and acidic residues" evidence="1">
    <location>
        <begin position="1"/>
        <end position="11"/>
    </location>
</feature>
<accession>A0A2K3JTY2</accession>
<feature type="region of interest" description="Disordered" evidence="1">
    <location>
        <begin position="1"/>
        <end position="52"/>
    </location>
</feature>
<proteinExistence type="predicted"/>
<evidence type="ECO:0000313" key="2">
    <source>
        <dbReference type="EMBL" id="PNX57503.1"/>
    </source>
</evidence>
<reference evidence="2 3" key="2">
    <citation type="journal article" date="2017" name="Front. Plant Sci.">
        <title>Gene Classification and Mining of Molecular Markers Useful in Red Clover (Trifolium pratense) Breeding.</title>
        <authorList>
            <person name="Istvanek J."/>
            <person name="Dluhosova J."/>
            <person name="Dluhos P."/>
            <person name="Patkova L."/>
            <person name="Nedelnik J."/>
            <person name="Repkova J."/>
        </authorList>
    </citation>
    <scope>NUCLEOTIDE SEQUENCE [LARGE SCALE GENOMIC DNA]</scope>
    <source>
        <strain evidence="3">cv. Tatra</strain>
        <tissue evidence="2">Young leaves</tissue>
    </source>
</reference>